<dbReference type="RefSeq" id="WP_202677747.1">
    <property type="nucleotide sequence ID" value="NZ_CP068596.1"/>
</dbReference>
<sequence length="685" mass="78424">MDALLTAEQDVGYDSTGNISASAIQVFHVKGSPFSLDQNEIRVHPPNNSKGNFGNILPHLTVTRTGMLWEKKLNLPDNAGENLPWLALLMLRESEWPGDGKPMKGTVNQFQHSSDTTLYIPQLEDVLSEEADTLCQYIEITVQQFQELMPDTDIHSRGLRYFVGARTNQTDESQGMSVITAHRFPQVDQDKKDGNQFRVYLVSLEGLECCLQDKWPSGIVKVRMLCLYHWSFTSIPSNGESFHELMEQLLQHTSGSDTWLRYPQLMQTSGIEHIENRRNDGYVPHVYHTRSGEETLAWYRGPFVPVSNPPEPVIKSSNTSQEAMVYDGEYGTFDLSYAVAFELGRLMALADTQFTVNLMKWRKNLTSLFTKHYLTDDDDTQINDRFEDIFSNSDWANNVQKALKYNTEQTVLTQKRVAWRRESRRHRPNPIKVIERIMDRRDLSYFNTLRSSEEQQKVTDWISEAAEHVDIPLSHMVPMDQMLPTEHMRVFRIDPSWIRFFIEGATSIGVQTKFDVFMNQRIRNVATPGTEHLFGMLLRSALVSGWPALQIKGYNDHGDDAGTENPLRLQEQVMLTIFREVPKRITITEPHEGLSYGMNDEGTITVRHIEPRQIGDIVNDSTGQPVKVPIKNYIDPNNGVLNANECMSELIRNIPEATDDDQWMPTHFNLQLLNGADQGVFEIQP</sequence>
<name>A0A974PIE6_9BACL</name>
<reference evidence="1 2" key="1">
    <citation type="submission" date="2021-01" db="EMBL/GenBank/DDBJ databases">
        <title>Whole genome sequence of Paenibacillus sonchi LMG 24727 for comparative genomics.</title>
        <authorList>
            <person name="Lee G."/>
            <person name="Kim M.-J."/>
            <person name="Lim K."/>
            <person name="Shin J.-H."/>
        </authorList>
    </citation>
    <scope>NUCLEOTIDE SEQUENCE [LARGE SCALE GENOMIC DNA]</scope>
    <source>
        <strain evidence="1 2">LMG 24727</strain>
        <plasmid evidence="1 2">unnamed1</plasmid>
    </source>
</reference>
<evidence type="ECO:0000313" key="2">
    <source>
        <dbReference type="Proteomes" id="UP000595841"/>
    </source>
</evidence>
<dbReference type="AlphaFoldDB" id="A0A974PIE6"/>
<dbReference type="KEGG" id="pson:JI735_34330"/>
<organism evidence="1 2">
    <name type="scientific">Paenibacillus sonchi</name>
    <dbReference type="NCBI Taxonomy" id="373687"/>
    <lineage>
        <taxon>Bacteria</taxon>
        <taxon>Bacillati</taxon>
        <taxon>Bacillota</taxon>
        <taxon>Bacilli</taxon>
        <taxon>Bacillales</taxon>
        <taxon>Paenibacillaceae</taxon>
        <taxon>Paenibacillus</taxon>
        <taxon>Paenibacillus sonchi group</taxon>
    </lineage>
</organism>
<dbReference type="Proteomes" id="UP000595841">
    <property type="component" value="Plasmid unnamed1"/>
</dbReference>
<protein>
    <submittedName>
        <fullName evidence="1">Uncharacterized protein</fullName>
    </submittedName>
</protein>
<keyword evidence="1" id="KW-0614">Plasmid</keyword>
<keyword evidence="2" id="KW-1185">Reference proteome</keyword>
<geneLocation type="plasmid" evidence="1 2">
    <name>unnamed1</name>
</geneLocation>
<gene>
    <name evidence="1" type="ORF">JI735_34330</name>
</gene>
<proteinExistence type="predicted"/>
<accession>A0A974PIE6</accession>
<evidence type="ECO:0000313" key="1">
    <source>
        <dbReference type="EMBL" id="QQZ64517.1"/>
    </source>
</evidence>
<dbReference type="EMBL" id="CP068596">
    <property type="protein sequence ID" value="QQZ64517.1"/>
    <property type="molecule type" value="Genomic_DNA"/>
</dbReference>